<evidence type="ECO:0000313" key="2">
    <source>
        <dbReference type="EMBL" id="WMV18546.1"/>
    </source>
</evidence>
<name>A0AAF0TGJ4_SOLVR</name>
<organism evidence="2 3">
    <name type="scientific">Solanum verrucosum</name>
    <dbReference type="NCBI Taxonomy" id="315347"/>
    <lineage>
        <taxon>Eukaryota</taxon>
        <taxon>Viridiplantae</taxon>
        <taxon>Streptophyta</taxon>
        <taxon>Embryophyta</taxon>
        <taxon>Tracheophyta</taxon>
        <taxon>Spermatophyta</taxon>
        <taxon>Magnoliopsida</taxon>
        <taxon>eudicotyledons</taxon>
        <taxon>Gunneridae</taxon>
        <taxon>Pentapetalae</taxon>
        <taxon>asterids</taxon>
        <taxon>lamiids</taxon>
        <taxon>Solanales</taxon>
        <taxon>Solanaceae</taxon>
        <taxon>Solanoideae</taxon>
        <taxon>Solaneae</taxon>
        <taxon>Solanum</taxon>
    </lineage>
</organism>
<evidence type="ECO:0000259" key="1">
    <source>
        <dbReference type="Pfam" id="PF17921"/>
    </source>
</evidence>
<keyword evidence="3" id="KW-1185">Reference proteome</keyword>
<reference evidence="2" key="1">
    <citation type="submission" date="2023-08" db="EMBL/GenBank/DDBJ databases">
        <title>A de novo genome assembly of Solanum verrucosum Schlechtendal, a Mexican diploid species geographically isolated from the other diploid A-genome species in potato relatives.</title>
        <authorList>
            <person name="Hosaka K."/>
        </authorList>
    </citation>
    <scope>NUCLEOTIDE SEQUENCE</scope>
    <source>
        <tissue evidence="2">Young leaves</tissue>
    </source>
</reference>
<dbReference type="Pfam" id="PF17921">
    <property type="entry name" value="Integrase_H2C2"/>
    <property type="match status" value="1"/>
</dbReference>
<accession>A0AAF0TGJ4</accession>
<dbReference type="Gene3D" id="1.10.340.70">
    <property type="match status" value="1"/>
</dbReference>
<gene>
    <name evidence="2" type="ORF">MTR67_011931</name>
</gene>
<dbReference type="Proteomes" id="UP001234989">
    <property type="component" value="Chromosome 3"/>
</dbReference>
<protein>
    <recommendedName>
        <fullName evidence="1">Integrase zinc-binding domain-containing protein</fullName>
    </recommendedName>
</protein>
<dbReference type="InterPro" id="IPR041588">
    <property type="entry name" value="Integrase_H2C2"/>
</dbReference>
<dbReference type="AlphaFoldDB" id="A0AAF0TGJ4"/>
<dbReference type="PANTHER" id="PTHR45835">
    <property type="entry name" value="YALI0A06105P"/>
    <property type="match status" value="1"/>
</dbReference>
<dbReference type="PANTHER" id="PTHR45835:SF99">
    <property type="entry name" value="CHROMO DOMAIN-CONTAINING PROTEIN-RELATED"/>
    <property type="match status" value="1"/>
</dbReference>
<sequence length="256" mass="29276">MELLKDYDVAIQYQPGKINMVADALSRKAVSMCSLACLSLYKRPLAKEIQTLESKFMQWGISKRGGVMGSIEVRATFIQDIKAKQFEDENLEELKKKIALGKVQETTLDADDILNFKGRICVPRVDDLIEKLLAESQGSRYSFHSGVTKMYRYLKRIYWWPGMKKDIAEFVAKCQNCQKVKYENQRSASLLQRIPIHEWKWERIAMDFVVGLPKTLGKFDSIWVVLDRLTKSTHFILGLAALAEAPSARLGSMCQV</sequence>
<evidence type="ECO:0000313" key="3">
    <source>
        <dbReference type="Proteomes" id="UP001234989"/>
    </source>
</evidence>
<feature type="domain" description="Integrase zinc-binding" evidence="1">
    <location>
        <begin position="127"/>
        <end position="182"/>
    </location>
</feature>
<proteinExistence type="predicted"/>
<dbReference type="EMBL" id="CP133614">
    <property type="protein sequence ID" value="WMV18546.1"/>
    <property type="molecule type" value="Genomic_DNA"/>
</dbReference>